<reference evidence="1 2" key="1">
    <citation type="submission" date="2013-11" db="EMBL/GenBank/DDBJ databases">
        <title>Single cell genomics of uncultured Tannerella BU063 (oral taxon 286).</title>
        <authorList>
            <person name="Beall C.J."/>
            <person name="Campbell A.G."/>
            <person name="Griffen A.L."/>
            <person name="Podar M."/>
            <person name="Leys E.J."/>
        </authorList>
    </citation>
    <scope>NUCLEOTIDE SEQUENCE [LARGE SCALE GENOMIC DNA]</scope>
    <source>
        <strain evidence="1">Cell 1/3</strain>
    </source>
</reference>
<evidence type="ECO:0000313" key="1">
    <source>
        <dbReference type="EMBL" id="ETK09861.1"/>
    </source>
</evidence>
<dbReference type="Proteomes" id="UP000034982">
    <property type="component" value="Unassembled WGS sequence"/>
</dbReference>
<name>W2CTP4_9BACT</name>
<sequence length="93" mass="10594">MKDNQWLRNRLQLRAVLGHEVYKRLVELAKEANGIPIQETGAKWFKTWQSSGRLPARSATYLALANKPIANAEESQMLKKIKLVASERSIVAY</sequence>
<proteinExistence type="predicted"/>
<dbReference type="PATRIC" id="fig|1411022.3.peg.226"/>
<dbReference type="EMBL" id="AYYE01000709">
    <property type="protein sequence ID" value="ETK09861.1"/>
    <property type="molecule type" value="Genomic_DNA"/>
</dbReference>
<gene>
    <name evidence="1" type="ORF">T230_03870</name>
</gene>
<accession>W2CTP4</accession>
<evidence type="ECO:0000313" key="2">
    <source>
        <dbReference type="Proteomes" id="UP000034982"/>
    </source>
</evidence>
<organism evidence="1 2">
    <name type="scientific">Tannerella sp. oral taxon BU063 isolate Cell 1/3</name>
    <dbReference type="NCBI Taxonomy" id="1411022"/>
    <lineage>
        <taxon>Bacteria</taxon>
        <taxon>Pseudomonadati</taxon>
        <taxon>Bacteroidota</taxon>
        <taxon>Bacteroidia</taxon>
        <taxon>Bacteroidales</taxon>
        <taxon>Tannerellaceae</taxon>
        <taxon>Tannerella</taxon>
    </lineage>
</organism>
<comment type="caution">
    <text evidence="1">The sequence shown here is derived from an EMBL/GenBank/DDBJ whole genome shotgun (WGS) entry which is preliminary data.</text>
</comment>
<dbReference type="AlphaFoldDB" id="W2CTP4"/>
<protein>
    <submittedName>
        <fullName evidence="1">Uncharacterized protein</fullName>
    </submittedName>
</protein>